<dbReference type="PANTHER" id="PTHR34700:SF4">
    <property type="entry name" value="PHAGE-LIKE ELEMENT PBSX PROTEIN XKDP"/>
    <property type="match status" value="1"/>
</dbReference>
<dbReference type="InterPro" id="IPR052196">
    <property type="entry name" value="Bact_Kbp"/>
</dbReference>
<feature type="domain" description="LysM" evidence="2">
    <location>
        <begin position="32"/>
        <end position="80"/>
    </location>
</feature>
<evidence type="ECO:0000313" key="4">
    <source>
        <dbReference type="Proteomes" id="UP000229740"/>
    </source>
</evidence>
<proteinExistence type="predicted"/>
<dbReference type="PROSITE" id="PS51782">
    <property type="entry name" value="LYSM"/>
    <property type="match status" value="1"/>
</dbReference>
<evidence type="ECO:0000259" key="2">
    <source>
        <dbReference type="PROSITE" id="PS51782"/>
    </source>
</evidence>
<feature type="signal peptide" evidence="1">
    <location>
        <begin position="1"/>
        <end position="17"/>
    </location>
</feature>
<gene>
    <name evidence="3" type="ORF">CSB45_05550</name>
</gene>
<keyword evidence="1" id="KW-0732">Signal</keyword>
<feature type="chain" id="PRO_5013633693" description="LysM domain-containing protein" evidence="1">
    <location>
        <begin position="18"/>
        <end position="362"/>
    </location>
</feature>
<dbReference type="CDD" id="cd00118">
    <property type="entry name" value="LysM"/>
    <property type="match status" value="1"/>
</dbReference>
<reference evidence="3 4" key="1">
    <citation type="submission" date="2017-10" db="EMBL/GenBank/DDBJ databases">
        <title>Novel microbial diversity and functional potential in the marine mammal oral microbiome.</title>
        <authorList>
            <person name="Dudek N.K."/>
            <person name="Sun C.L."/>
            <person name="Burstein D."/>
            <person name="Kantor R.S."/>
            <person name="Aliaga Goltsman D.S."/>
            <person name="Bik E.M."/>
            <person name="Thomas B.C."/>
            <person name="Banfield J.F."/>
            <person name="Relman D.A."/>
        </authorList>
    </citation>
    <scope>NUCLEOTIDE SEQUENCE [LARGE SCALE GENOMIC DNA]</scope>
    <source>
        <strain evidence="3">DOLZORAL124_49_17</strain>
    </source>
</reference>
<dbReference type="PANTHER" id="PTHR34700">
    <property type="entry name" value="POTASSIUM BINDING PROTEIN KBP"/>
    <property type="match status" value="1"/>
</dbReference>
<dbReference type="InterPro" id="IPR036779">
    <property type="entry name" value="LysM_dom_sf"/>
</dbReference>
<dbReference type="AlphaFoldDB" id="A0A2G6E7G4"/>
<accession>A0A2G6E7G4</accession>
<dbReference type="SUPFAM" id="SSF54106">
    <property type="entry name" value="LysM domain"/>
    <property type="match status" value="1"/>
</dbReference>
<dbReference type="Pfam" id="PF01476">
    <property type="entry name" value="LysM"/>
    <property type="match status" value="1"/>
</dbReference>
<dbReference type="InterPro" id="IPR018392">
    <property type="entry name" value="LysM"/>
</dbReference>
<evidence type="ECO:0000313" key="3">
    <source>
        <dbReference type="EMBL" id="PID57698.1"/>
    </source>
</evidence>
<protein>
    <recommendedName>
        <fullName evidence="2">LysM domain-containing protein</fullName>
    </recommendedName>
</protein>
<comment type="caution">
    <text evidence="3">The sequence shown here is derived from an EMBL/GenBank/DDBJ whole genome shotgun (WGS) entry which is preliminary data.</text>
</comment>
<dbReference type="Gene3D" id="3.10.350.10">
    <property type="entry name" value="LysM domain"/>
    <property type="match status" value="1"/>
</dbReference>
<sequence>MKRVVLALYAAAALYFAGNVLLPFAEAQQSSKHYIVQYGDALWDIAADQLDDPYKWRDIHRTNPQIVDPNLIYPGDVLDLTGGQRREPVGRRRSDKVIARPWYGAAAPEPARTAARKTPVPLVPSEDFIESAGFIVPYSLDELRDSDFAFVTGSSGGRNRIVLSEYGQIGFVFGDILYIDRGSADEVREGAVYVAFRPKQEVFHPLTSELIGTQIDVLGHLRVRNVEAHAAAAEVIKSYNYIKIGDLIMPMSELSVPMAKAERGNSKTYGLLVGNQLIGHIIHERIGRPGVSFGDIVYVDVGAAQGVQPADNFIVYREVGEGFPRQAIGRLSVLSVQEKTSTALITESLKTIDIGEKIVLKR</sequence>
<dbReference type="Proteomes" id="UP000229740">
    <property type="component" value="Unassembled WGS sequence"/>
</dbReference>
<organism evidence="3 4">
    <name type="scientific">candidate division KSB3 bacterium</name>
    <dbReference type="NCBI Taxonomy" id="2044937"/>
    <lineage>
        <taxon>Bacteria</taxon>
        <taxon>candidate division KSB3</taxon>
    </lineage>
</organism>
<evidence type="ECO:0000256" key="1">
    <source>
        <dbReference type="SAM" id="SignalP"/>
    </source>
</evidence>
<name>A0A2G6E7G4_9BACT</name>
<dbReference type="EMBL" id="PDPS01000025">
    <property type="protein sequence ID" value="PID57698.1"/>
    <property type="molecule type" value="Genomic_DNA"/>
</dbReference>